<feature type="transmembrane region" description="Helical" evidence="1">
    <location>
        <begin position="101"/>
        <end position="118"/>
    </location>
</feature>
<sequence length="148" mass="16185">MSSRAVSAVLKIEDAIERELEGKVQKREITEVARRITQIAVSEQFSGPMPHPKHLREYDEILPGAAERILSMAEQNLEHSMGMDRTVIAAEIEDTKRGMRYGACLFFALILGAFASLFVTNNPIVPGLFLGAAAIGGIVSFIKGRNGK</sequence>
<accession>A0A4P8EK96</accession>
<geneLocation type="plasmid" evidence="2 3">
    <name>unnamed1</name>
</geneLocation>
<evidence type="ECO:0000256" key="1">
    <source>
        <dbReference type="SAM" id="Phobius"/>
    </source>
</evidence>
<dbReference type="AlphaFoldDB" id="A0A4P8EK96"/>
<organism evidence="2 3">
    <name type="scientific">Pseudorhodobacter turbinis</name>
    <dbReference type="NCBI Taxonomy" id="2500533"/>
    <lineage>
        <taxon>Bacteria</taxon>
        <taxon>Pseudomonadati</taxon>
        <taxon>Pseudomonadota</taxon>
        <taxon>Alphaproteobacteria</taxon>
        <taxon>Rhodobacterales</taxon>
        <taxon>Paracoccaceae</taxon>
        <taxon>Pseudorhodobacter</taxon>
    </lineage>
</organism>
<evidence type="ECO:0000313" key="3">
    <source>
        <dbReference type="Proteomes" id="UP000298631"/>
    </source>
</evidence>
<gene>
    <name evidence="2" type="ORF">EOK75_18205</name>
</gene>
<keyword evidence="1" id="KW-0472">Membrane</keyword>
<dbReference type="Proteomes" id="UP000298631">
    <property type="component" value="Plasmid unnamed1"/>
</dbReference>
<protein>
    <submittedName>
        <fullName evidence="2">DUF2335 domain-containing protein</fullName>
    </submittedName>
</protein>
<evidence type="ECO:0000313" key="2">
    <source>
        <dbReference type="EMBL" id="QCO57631.1"/>
    </source>
</evidence>
<dbReference type="KEGG" id="pseb:EOK75_18205"/>
<dbReference type="OrthoDB" id="7366810at2"/>
<proteinExistence type="predicted"/>
<name>A0A4P8EK96_9RHOB</name>
<keyword evidence="1" id="KW-1133">Transmembrane helix</keyword>
<keyword evidence="3" id="KW-1185">Reference proteome</keyword>
<dbReference type="EMBL" id="CP039965">
    <property type="protein sequence ID" value="QCO57631.1"/>
    <property type="molecule type" value="Genomic_DNA"/>
</dbReference>
<feature type="transmembrane region" description="Helical" evidence="1">
    <location>
        <begin position="124"/>
        <end position="142"/>
    </location>
</feature>
<keyword evidence="1" id="KW-0812">Transmembrane</keyword>
<dbReference type="RefSeq" id="WP_137195423.1">
    <property type="nucleotide sequence ID" value="NZ_CP039965.1"/>
</dbReference>
<dbReference type="Pfam" id="PF10097">
    <property type="entry name" value="DUF2335"/>
    <property type="match status" value="1"/>
</dbReference>
<keyword evidence="2" id="KW-0614">Plasmid</keyword>
<reference evidence="2 3" key="1">
    <citation type="submission" date="2019-05" db="EMBL/GenBank/DDBJ databases">
        <title>Pseudorhodobacter turbinis sp. nov., isolated from the gut of the Korean turban shell.</title>
        <authorList>
            <person name="Jeong Y.-S."/>
            <person name="Kang W.-R."/>
            <person name="Bae J.-W."/>
        </authorList>
    </citation>
    <scope>NUCLEOTIDE SEQUENCE [LARGE SCALE GENOMIC DNA]</scope>
    <source>
        <strain evidence="2 3">S12M18</strain>
        <plasmid evidence="2 3">unnamed1</plasmid>
    </source>
</reference>
<dbReference type="InterPro" id="IPR019284">
    <property type="entry name" value="RP532"/>
</dbReference>